<accession>V5IRQ9</accession>
<evidence type="ECO:0000313" key="2">
    <source>
        <dbReference type="EMBL" id="ESA44306.1"/>
    </source>
</evidence>
<name>V5IRQ9_NEUCR</name>
<dbReference type="InParanoid" id="V5IRQ9"/>
<dbReference type="KEGG" id="ncr:NCU16449"/>
<proteinExistence type="predicted"/>
<evidence type="ECO:0000256" key="1">
    <source>
        <dbReference type="SAM" id="MobiDB-lite"/>
    </source>
</evidence>
<dbReference type="RefSeq" id="XP_011393419.1">
    <property type="nucleotide sequence ID" value="XM_011395117.1"/>
</dbReference>
<keyword evidence="3" id="KW-1185">Reference proteome</keyword>
<evidence type="ECO:0000313" key="3">
    <source>
        <dbReference type="Proteomes" id="UP000001805"/>
    </source>
</evidence>
<dbReference type="GeneID" id="23569475"/>
<feature type="region of interest" description="Disordered" evidence="1">
    <location>
        <begin position="61"/>
        <end position="84"/>
    </location>
</feature>
<organism evidence="2 3">
    <name type="scientific">Neurospora crassa (strain ATCC 24698 / 74-OR23-1A / CBS 708.71 / DSM 1257 / FGSC 987)</name>
    <dbReference type="NCBI Taxonomy" id="367110"/>
    <lineage>
        <taxon>Eukaryota</taxon>
        <taxon>Fungi</taxon>
        <taxon>Dikarya</taxon>
        <taxon>Ascomycota</taxon>
        <taxon>Pezizomycotina</taxon>
        <taxon>Sordariomycetes</taxon>
        <taxon>Sordariomycetidae</taxon>
        <taxon>Sordariales</taxon>
        <taxon>Sordariaceae</taxon>
        <taxon>Neurospora</taxon>
    </lineage>
</organism>
<dbReference type="VEuPathDB" id="FungiDB:NCU16449"/>
<dbReference type="EMBL" id="CM002236">
    <property type="protein sequence ID" value="ESA44306.1"/>
    <property type="molecule type" value="Genomic_DNA"/>
</dbReference>
<protein>
    <submittedName>
        <fullName evidence="2">Uncharacterized protein</fullName>
    </submittedName>
</protein>
<dbReference type="AlphaFoldDB" id="V5IRQ9"/>
<sequence>MANSPYSATFPYSPNIQSEVLLKPKGSKHSGCDINKETIHSGIHTDVPTRRSICLTIEQKTASRPEGDLMRPQGREQGNPLTRQHFTQPCLTVRRFSVKSSRLPISLYSGRFCQAIHGLDIG</sequence>
<dbReference type="Proteomes" id="UP000001805">
    <property type="component" value="Chromosome 1, Linkage Group I"/>
</dbReference>
<reference evidence="2 3" key="1">
    <citation type="journal article" date="2003" name="Nature">
        <title>The genome sequence of the filamentous fungus Neurospora crassa.</title>
        <authorList>
            <person name="Galagan J.E."/>
            <person name="Calvo S.E."/>
            <person name="Borkovich K.A."/>
            <person name="Selker E.U."/>
            <person name="Read N.D."/>
            <person name="Jaffe D."/>
            <person name="FitzHugh W."/>
            <person name="Ma L.J."/>
            <person name="Smirnov S."/>
            <person name="Purcell S."/>
            <person name="Rehman B."/>
            <person name="Elkins T."/>
            <person name="Engels R."/>
            <person name="Wang S."/>
            <person name="Nielsen C.B."/>
            <person name="Butler J."/>
            <person name="Endrizzi M."/>
            <person name="Qui D."/>
            <person name="Ianakiev P."/>
            <person name="Bell-Pedersen D."/>
            <person name="Nelson M.A."/>
            <person name="Werner-Washburne M."/>
            <person name="Selitrennikoff C.P."/>
            <person name="Kinsey J.A."/>
            <person name="Braun E.L."/>
            <person name="Zelter A."/>
            <person name="Schulte U."/>
            <person name="Kothe G.O."/>
            <person name="Jedd G."/>
            <person name="Mewes W."/>
            <person name="Staben C."/>
            <person name="Marcotte E."/>
            <person name="Greenberg D."/>
            <person name="Roy A."/>
            <person name="Foley K."/>
            <person name="Naylor J."/>
            <person name="Stange-Thomann N."/>
            <person name="Barrett R."/>
            <person name="Gnerre S."/>
            <person name="Kamal M."/>
            <person name="Kamvysselis M."/>
            <person name="Mauceli E."/>
            <person name="Bielke C."/>
            <person name="Rudd S."/>
            <person name="Frishman D."/>
            <person name="Krystofova S."/>
            <person name="Rasmussen C."/>
            <person name="Metzenberg R.L."/>
            <person name="Perkins D.D."/>
            <person name="Kroken S."/>
            <person name="Cogoni C."/>
            <person name="Macino G."/>
            <person name="Catcheside D."/>
            <person name="Li W."/>
            <person name="Pratt R.J."/>
            <person name="Osmani S.A."/>
            <person name="DeSouza C.P."/>
            <person name="Glass L."/>
            <person name="Orbach M.J."/>
            <person name="Berglund J.A."/>
            <person name="Voelker R."/>
            <person name="Yarden O."/>
            <person name="Plamann M."/>
            <person name="Seiler S."/>
            <person name="Dunlap J."/>
            <person name="Radford A."/>
            <person name="Aramayo R."/>
            <person name="Natvig D.O."/>
            <person name="Alex L.A."/>
            <person name="Mannhaupt G."/>
            <person name="Ebbole D.J."/>
            <person name="Freitag M."/>
            <person name="Paulsen I."/>
            <person name="Sachs M.S."/>
            <person name="Lander E.S."/>
            <person name="Nusbaum C."/>
            <person name="Birren B."/>
        </authorList>
    </citation>
    <scope>NUCLEOTIDE SEQUENCE [LARGE SCALE GENOMIC DNA]</scope>
    <source>
        <strain evidence="3">ATCC 24698 / 74-OR23-1A / CBS 708.71 / DSM 1257 / FGSC 987</strain>
    </source>
</reference>
<gene>
    <name evidence="2" type="ORF">NCU16449</name>
</gene>